<accession>A0A084WQS6</accession>
<keyword evidence="2" id="KW-0687">Ribonucleoprotein</keyword>
<dbReference type="AlphaFoldDB" id="A0A084WQS6"/>
<keyword evidence="4" id="KW-1185">Reference proteome</keyword>
<sequence length="107" mass="11785">MVQFLANDTADREEDNRVGRVGPTSCRSAGVSESFRAFIEQAARCVQTLCACCCRLPDGRAGILLRRPFLFVVVVLVRKKTDRFDVCSRIRVPKGAPSECSLTYAVG</sequence>
<evidence type="ECO:0000313" key="2">
    <source>
        <dbReference type="EMBL" id="KFB52570.1"/>
    </source>
</evidence>
<organism evidence="2">
    <name type="scientific">Anopheles sinensis</name>
    <name type="common">Mosquito</name>
    <dbReference type="NCBI Taxonomy" id="74873"/>
    <lineage>
        <taxon>Eukaryota</taxon>
        <taxon>Metazoa</taxon>
        <taxon>Ecdysozoa</taxon>
        <taxon>Arthropoda</taxon>
        <taxon>Hexapoda</taxon>
        <taxon>Insecta</taxon>
        <taxon>Pterygota</taxon>
        <taxon>Neoptera</taxon>
        <taxon>Endopterygota</taxon>
        <taxon>Diptera</taxon>
        <taxon>Nematocera</taxon>
        <taxon>Culicoidea</taxon>
        <taxon>Culicidae</taxon>
        <taxon>Anophelinae</taxon>
        <taxon>Anopheles</taxon>
    </lineage>
</organism>
<protein>
    <submittedName>
        <fullName evidence="2 3">60S ribosomal protein L18</fullName>
    </submittedName>
</protein>
<reference evidence="3" key="2">
    <citation type="submission" date="2020-05" db="UniProtKB">
        <authorList>
            <consortium name="EnsemblMetazoa"/>
        </authorList>
    </citation>
    <scope>IDENTIFICATION</scope>
</reference>
<dbReference type="EMBL" id="KE525398">
    <property type="protein sequence ID" value="KFB52570.1"/>
    <property type="molecule type" value="Genomic_DNA"/>
</dbReference>
<dbReference type="GO" id="GO:0005840">
    <property type="term" value="C:ribosome"/>
    <property type="evidence" value="ECO:0007669"/>
    <property type="project" value="UniProtKB-KW"/>
</dbReference>
<dbReference type="EnsemblMetazoa" id="ASIC020838-RA">
    <property type="protein sequence ID" value="ASIC020838-PA"/>
    <property type="gene ID" value="ASIC020838"/>
</dbReference>
<dbReference type="VEuPathDB" id="VectorBase:ASIC020838"/>
<proteinExistence type="predicted"/>
<evidence type="ECO:0000313" key="4">
    <source>
        <dbReference type="Proteomes" id="UP000030765"/>
    </source>
</evidence>
<dbReference type="EMBL" id="ATLV01025700">
    <property type="status" value="NOT_ANNOTATED_CDS"/>
    <property type="molecule type" value="Genomic_DNA"/>
</dbReference>
<evidence type="ECO:0000313" key="3">
    <source>
        <dbReference type="EnsemblMetazoa" id="ASIC020838-PA"/>
    </source>
</evidence>
<name>A0A084WQS6_ANOSI</name>
<feature type="region of interest" description="Disordered" evidence="1">
    <location>
        <begin position="1"/>
        <end position="20"/>
    </location>
</feature>
<keyword evidence="2" id="KW-0689">Ribosomal protein</keyword>
<reference evidence="2 4" key="1">
    <citation type="journal article" date="2014" name="BMC Genomics">
        <title>Genome sequence of Anopheles sinensis provides insight into genetics basis of mosquito competence for malaria parasites.</title>
        <authorList>
            <person name="Zhou D."/>
            <person name="Zhang D."/>
            <person name="Ding G."/>
            <person name="Shi L."/>
            <person name="Hou Q."/>
            <person name="Ye Y."/>
            <person name="Xu Y."/>
            <person name="Zhou H."/>
            <person name="Xiong C."/>
            <person name="Li S."/>
            <person name="Yu J."/>
            <person name="Hong S."/>
            <person name="Yu X."/>
            <person name="Zou P."/>
            <person name="Chen C."/>
            <person name="Chang X."/>
            <person name="Wang W."/>
            <person name="Lv Y."/>
            <person name="Sun Y."/>
            <person name="Ma L."/>
            <person name="Shen B."/>
            <person name="Zhu C."/>
        </authorList>
    </citation>
    <scope>NUCLEOTIDE SEQUENCE [LARGE SCALE GENOMIC DNA]</scope>
</reference>
<gene>
    <name evidence="2" type="ORF">ZHAS_00020838</name>
</gene>
<evidence type="ECO:0000256" key="1">
    <source>
        <dbReference type="SAM" id="MobiDB-lite"/>
    </source>
</evidence>
<dbReference type="Proteomes" id="UP000030765">
    <property type="component" value="Unassembled WGS sequence"/>
</dbReference>